<protein>
    <submittedName>
        <fullName evidence="1">DUF1800 domain-containing protein</fullName>
    </submittedName>
</protein>
<dbReference type="Proteomes" id="UP000479756">
    <property type="component" value="Unassembled WGS sequence"/>
</dbReference>
<keyword evidence="2" id="KW-1185">Reference proteome</keyword>
<sequence length="499" mass="54312">MSTTDLVAASIVAPHGRQYSSFSKAAKAAHPAPSIFSARDHRAHLLRRATFGASPADVKSLAKLGVNKWLAKQLKPETLADPQGDAAWRAFPLAGASAATITRSIPRYSWEAMFQTSQAALARQMFSSRQLYEVVVDIFANHLHVAIPGEQWNTSPDYLRTVIRAHAFGRYSDMLVAAMRHPAMLTYLGNDQSRKAAVNENLGRELLELHTVGVTAGYTEADVKASAAILSGRTWNWQTGQYVFDASQHVTGRVRVMGFTHSNAVAAQGHAVGDAYLHYLAMHPATARMIARIIATRFVSDTPSADLVNRLARVYLAHGSDIRQVVKAVFRSSDFWASVGTRMRRPLEDAVGAVRAIGISCGPHMAAAVANIYWYLDSSGQTPFGWNPPNGYPDVADAWLGAGSMIQRWNLHRVLVYGWWSGLGYRDPATLVKRVPGMTASAWARAAAKRLLHTTPSTRHLSAVLVGAGLRASAPAPTSSWECGKVASLLLDSAYFQLR</sequence>
<accession>A0A7C9TQ35</accession>
<evidence type="ECO:0000313" key="1">
    <source>
        <dbReference type="EMBL" id="NEM90719.1"/>
    </source>
</evidence>
<dbReference type="AlphaFoldDB" id="A0A7C9TQ35"/>
<reference evidence="1 2" key="1">
    <citation type="journal article" date="2014" name="Int. J. Syst. Evol. Microbiol.">
        <title>Description of Galbitalea soli gen. nov., sp. nov., and Frondihabitans sucicola sp. nov.</title>
        <authorList>
            <person name="Kim S.J."/>
            <person name="Lim J.M."/>
            <person name="Ahn J.H."/>
            <person name="Weon H.Y."/>
            <person name="Hamada M."/>
            <person name="Suzuki K."/>
            <person name="Ahn T.Y."/>
            <person name="Kwon S.W."/>
        </authorList>
    </citation>
    <scope>NUCLEOTIDE SEQUENCE [LARGE SCALE GENOMIC DNA]</scope>
    <source>
        <strain evidence="1 2">NBRC 108727</strain>
    </source>
</reference>
<name>A0A7C9TQ35_9MICO</name>
<dbReference type="Pfam" id="PF08811">
    <property type="entry name" value="DUF1800"/>
    <property type="match status" value="1"/>
</dbReference>
<comment type="caution">
    <text evidence="1">The sequence shown here is derived from an EMBL/GenBank/DDBJ whole genome shotgun (WGS) entry which is preliminary data.</text>
</comment>
<gene>
    <name evidence="1" type="ORF">G3T37_05055</name>
</gene>
<evidence type="ECO:0000313" key="2">
    <source>
        <dbReference type="Proteomes" id="UP000479756"/>
    </source>
</evidence>
<dbReference type="RefSeq" id="WP_163472337.1">
    <property type="nucleotide sequence ID" value="NZ_JAAGWZ010000001.1"/>
</dbReference>
<organism evidence="1 2">
    <name type="scientific">Galbitalea soli</name>
    <dbReference type="NCBI Taxonomy" id="1268042"/>
    <lineage>
        <taxon>Bacteria</taxon>
        <taxon>Bacillati</taxon>
        <taxon>Actinomycetota</taxon>
        <taxon>Actinomycetes</taxon>
        <taxon>Micrococcales</taxon>
        <taxon>Microbacteriaceae</taxon>
        <taxon>Galbitalea</taxon>
    </lineage>
</organism>
<dbReference type="EMBL" id="JAAGWZ010000001">
    <property type="protein sequence ID" value="NEM90719.1"/>
    <property type="molecule type" value="Genomic_DNA"/>
</dbReference>
<proteinExistence type="predicted"/>
<dbReference type="InterPro" id="IPR014917">
    <property type="entry name" value="DUF1800"/>
</dbReference>